<dbReference type="Proteomes" id="UP000054032">
    <property type="component" value="Unassembled WGS sequence"/>
</dbReference>
<feature type="compositionally biased region" description="Polar residues" evidence="1">
    <location>
        <begin position="83"/>
        <end position="99"/>
    </location>
</feature>
<feature type="region of interest" description="Disordered" evidence="1">
    <location>
        <begin position="1"/>
        <end position="61"/>
    </location>
</feature>
<sequence>MTTQVPNPVAPNTSFSSDALTQGARRRAQGEDLQTMRSAHTPPLRGPSTVSNVSDPCSSSLEHPAAIIDSKLTPDHLAAANHQSATFETNARGNDTGLTIQRRRLSGISRSDAG</sequence>
<dbReference type="HOGENOM" id="CLU_2120671_0_0_1"/>
<keyword evidence="3" id="KW-1185">Reference proteome</keyword>
<accession>W6ZI94</accession>
<dbReference type="EMBL" id="KI963929">
    <property type="protein sequence ID" value="EUC49700.1"/>
    <property type="molecule type" value="Genomic_DNA"/>
</dbReference>
<reference evidence="2 3" key="1">
    <citation type="journal article" date="2013" name="PLoS Genet.">
        <title>Comparative genome structure, secondary metabolite, and effector coding capacity across Cochliobolus pathogens.</title>
        <authorList>
            <person name="Condon B.J."/>
            <person name="Leng Y."/>
            <person name="Wu D."/>
            <person name="Bushley K.E."/>
            <person name="Ohm R.A."/>
            <person name="Otillar R."/>
            <person name="Martin J."/>
            <person name="Schackwitz W."/>
            <person name="Grimwood J."/>
            <person name="MohdZainudin N."/>
            <person name="Xue C."/>
            <person name="Wang R."/>
            <person name="Manning V.A."/>
            <person name="Dhillon B."/>
            <person name="Tu Z.J."/>
            <person name="Steffenson B.J."/>
            <person name="Salamov A."/>
            <person name="Sun H."/>
            <person name="Lowry S."/>
            <person name="LaButti K."/>
            <person name="Han J."/>
            <person name="Copeland A."/>
            <person name="Lindquist E."/>
            <person name="Barry K."/>
            <person name="Schmutz J."/>
            <person name="Baker S.E."/>
            <person name="Ciuffetti L.M."/>
            <person name="Grigoriev I.V."/>
            <person name="Zhong S."/>
            <person name="Turgeon B.G."/>
        </authorList>
    </citation>
    <scope>NUCLEOTIDE SEQUENCE [LARGE SCALE GENOMIC DNA]</scope>
    <source>
        <strain evidence="2 3">ATCC 44560</strain>
    </source>
</reference>
<evidence type="ECO:0000256" key="1">
    <source>
        <dbReference type="SAM" id="MobiDB-lite"/>
    </source>
</evidence>
<organism evidence="2 3">
    <name type="scientific">Bipolaris oryzae ATCC 44560</name>
    <dbReference type="NCBI Taxonomy" id="930090"/>
    <lineage>
        <taxon>Eukaryota</taxon>
        <taxon>Fungi</taxon>
        <taxon>Dikarya</taxon>
        <taxon>Ascomycota</taxon>
        <taxon>Pezizomycotina</taxon>
        <taxon>Dothideomycetes</taxon>
        <taxon>Pleosporomycetidae</taxon>
        <taxon>Pleosporales</taxon>
        <taxon>Pleosporineae</taxon>
        <taxon>Pleosporaceae</taxon>
        <taxon>Bipolaris</taxon>
    </lineage>
</organism>
<protein>
    <submittedName>
        <fullName evidence="2">Uncharacterized protein</fullName>
    </submittedName>
</protein>
<evidence type="ECO:0000313" key="3">
    <source>
        <dbReference type="Proteomes" id="UP000054032"/>
    </source>
</evidence>
<dbReference type="RefSeq" id="XP_007683738.1">
    <property type="nucleotide sequence ID" value="XM_007685548.1"/>
</dbReference>
<name>W6ZI94_COCMI</name>
<feature type="region of interest" description="Disordered" evidence="1">
    <location>
        <begin position="83"/>
        <end position="114"/>
    </location>
</feature>
<dbReference type="KEGG" id="bor:COCMIDRAFT_22683"/>
<feature type="compositionally biased region" description="Polar residues" evidence="1">
    <location>
        <begin position="1"/>
        <end position="20"/>
    </location>
</feature>
<proteinExistence type="predicted"/>
<gene>
    <name evidence="2" type="ORF">COCMIDRAFT_22683</name>
</gene>
<dbReference type="GeneID" id="19120300"/>
<feature type="compositionally biased region" description="Polar residues" evidence="1">
    <location>
        <begin position="48"/>
        <end position="61"/>
    </location>
</feature>
<dbReference type="AlphaFoldDB" id="W6ZI94"/>
<evidence type="ECO:0000313" key="2">
    <source>
        <dbReference type="EMBL" id="EUC49700.1"/>
    </source>
</evidence>